<dbReference type="Proteomes" id="UP000295493">
    <property type="component" value="Unassembled WGS sequence"/>
</dbReference>
<organism evidence="3 4">
    <name type="scientific">Stakelama pacifica</name>
    <dbReference type="NCBI Taxonomy" id="517720"/>
    <lineage>
        <taxon>Bacteria</taxon>
        <taxon>Pseudomonadati</taxon>
        <taxon>Pseudomonadota</taxon>
        <taxon>Alphaproteobacteria</taxon>
        <taxon>Sphingomonadales</taxon>
        <taxon>Sphingomonadaceae</taxon>
        <taxon>Stakelama</taxon>
    </lineage>
</organism>
<protein>
    <submittedName>
        <fullName evidence="3">Uncharacterized protein</fullName>
    </submittedName>
</protein>
<dbReference type="AlphaFoldDB" id="A0A4R6FLP4"/>
<feature type="transmembrane region" description="Helical" evidence="2">
    <location>
        <begin position="126"/>
        <end position="148"/>
    </location>
</feature>
<sequence length="151" mass="16859">MPDEMLAPRRNDTLTPETLPRAERPSPVLQRLHALVAKGYRPTLGVGDNIDSIVLRHRARTPDLVLHADGVVEGLGGRLPFYKRDLSLGDPIGAGGDDQQLRFLQLLNAVPRASLRDRTRRFRHRYVYLPLAMGAIWMACIGLTMLVLSNT</sequence>
<keyword evidence="2" id="KW-1133">Transmembrane helix</keyword>
<evidence type="ECO:0000313" key="4">
    <source>
        <dbReference type="Proteomes" id="UP000295493"/>
    </source>
</evidence>
<keyword evidence="4" id="KW-1185">Reference proteome</keyword>
<proteinExistence type="predicted"/>
<reference evidence="3 4" key="1">
    <citation type="submission" date="2019-03" db="EMBL/GenBank/DDBJ databases">
        <title>Genomic Encyclopedia of Type Strains, Phase IV (KMG-IV): sequencing the most valuable type-strain genomes for metagenomic binning, comparative biology and taxonomic classification.</title>
        <authorList>
            <person name="Goeker M."/>
        </authorList>
    </citation>
    <scope>NUCLEOTIDE SEQUENCE [LARGE SCALE GENOMIC DNA]</scope>
    <source>
        <strain evidence="3 4">DSM 25059</strain>
    </source>
</reference>
<keyword evidence="2" id="KW-0472">Membrane</keyword>
<evidence type="ECO:0000313" key="3">
    <source>
        <dbReference type="EMBL" id="TDN82317.1"/>
    </source>
</evidence>
<evidence type="ECO:0000256" key="1">
    <source>
        <dbReference type="SAM" id="MobiDB-lite"/>
    </source>
</evidence>
<evidence type="ECO:0000256" key="2">
    <source>
        <dbReference type="SAM" id="Phobius"/>
    </source>
</evidence>
<comment type="caution">
    <text evidence="3">The sequence shown here is derived from an EMBL/GenBank/DDBJ whole genome shotgun (WGS) entry which is preliminary data.</text>
</comment>
<gene>
    <name evidence="3" type="ORF">EV664_106125</name>
</gene>
<name>A0A4R6FLP4_9SPHN</name>
<keyword evidence="2" id="KW-0812">Transmembrane</keyword>
<feature type="region of interest" description="Disordered" evidence="1">
    <location>
        <begin position="1"/>
        <end position="25"/>
    </location>
</feature>
<feature type="compositionally biased region" description="Basic and acidic residues" evidence="1">
    <location>
        <begin position="1"/>
        <end position="12"/>
    </location>
</feature>
<accession>A0A4R6FLP4</accession>
<dbReference type="RefSeq" id="WP_133495690.1">
    <property type="nucleotide sequence ID" value="NZ_BMLU01000006.1"/>
</dbReference>
<dbReference type="EMBL" id="SNWD01000006">
    <property type="protein sequence ID" value="TDN82317.1"/>
    <property type="molecule type" value="Genomic_DNA"/>
</dbReference>
<dbReference type="OrthoDB" id="7594699at2"/>